<evidence type="ECO:0000256" key="1">
    <source>
        <dbReference type="SAM" id="MobiDB-lite"/>
    </source>
</evidence>
<dbReference type="EMBL" id="NKCL01000381">
    <property type="protein sequence ID" value="RSL74928.1"/>
    <property type="molecule type" value="Genomic_DNA"/>
</dbReference>
<reference evidence="2 3" key="1">
    <citation type="submission" date="2017-06" db="EMBL/GenBank/DDBJ databases">
        <title>Comparative genomic analysis of Ambrosia Fusariam Clade fungi.</title>
        <authorList>
            <person name="Stajich J.E."/>
            <person name="Carrillo J."/>
            <person name="Kijimoto T."/>
            <person name="Eskalen A."/>
            <person name="O'Donnell K."/>
            <person name="Kasson M."/>
        </authorList>
    </citation>
    <scope>NUCLEOTIDE SEQUENCE [LARGE SCALE GENOMIC DNA]</scope>
    <source>
        <strain evidence="2 3">NRRL62606</strain>
    </source>
</reference>
<protein>
    <submittedName>
        <fullName evidence="2">Uncharacterized protein</fullName>
    </submittedName>
</protein>
<dbReference type="AlphaFoldDB" id="A0A428RBN8"/>
<keyword evidence="3" id="KW-1185">Reference proteome</keyword>
<sequence length="72" mass="7904">MAWSQEAIIALVGVLINLPHRRRNDSSAGTPDGRGSDSPLLPPRRSTWEPQYALALPYAVPLINMAQQPGRQ</sequence>
<dbReference type="Proteomes" id="UP000287972">
    <property type="component" value="Unassembled WGS sequence"/>
</dbReference>
<proteinExistence type="predicted"/>
<feature type="region of interest" description="Disordered" evidence="1">
    <location>
        <begin position="21"/>
        <end position="45"/>
    </location>
</feature>
<evidence type="ECO:0000313" key="2">
    <source>
        <dbReference type="EMBL" id="RSL74928.1"/>
    </source>
</evidence>
<accession>A0A428RBN8</accession>
<gene>
    <name evidence="2" type="ORF">CEP51_011339</name>
</gene>
<name>A0A428RBN8_9HYPO</name>
<organism evidence="2 3">
    <name type="scientific">Fusarium floridanum</name>
    <dbReference type="NCBI Taxonomy" id="1325733"/>
    <lineage>
        <taxon>Eukaryota</taxon>
        <taxon>Fungi</taxon>
        <taxon>Dikarya</taxon>
        <taxon>Ascomycota</taxon>
        <taxon>Pezizomycotina</taxon>
        <taxon>Sordariomycetes</taxon>
        <taxon>Hypocreomycetidae</taxon>
        <taxon>Hypocreales</taxon>
        <taxon>Nectriaceae</taxon>
        <taxon>Fusarium</taxon>
        <taxon>Fusarium solani species complex</taxon>
    </lineage>
</organism>
<comment type="caution">
    <text evidence="2">The sequence shown here is derived from an EMBL/GenBank/DDBJ whole genome shotgun (WGS) entry which is preliminary data.</text>
</comment>
<evidence type="ECO:0000313" key="3">
    <source>
        <dbReference type="Proteomes" id="UP000287972"/>
    </source>
</evidence>